<evidence type="ECO:0000313" key="3">
    <source>
        <dbReference type="Proteomes" id="UP000507470"/>
    </source>
</evidence>
<organism evidence="2 3">
    <name type="scientific">Mytilus coruscus</name>
    <name type="common">Sea mussel</name>
    <dbReference type="NCBI Taxonomy" id="42192"/>
    <lineage>
        <taxon>Eukaryota</taxon>
        <taxon>Metazoa</taxon>
        <taxon>Spiralia</taxon>
        <taxon>Lophotrochozoa</taxon>
        <taxon>Mollusca</taxon>
        <taxon>Bivalvia</taxon>
        <taxon>Autobranchia</taxon>
        <taxon>Pteriomorphia</taxon>
        <taxon>Mytilida</taxon>
        <taxon>Mytiloidea</taxon>
        <taxon>Mytilidae</taxon>
        <taxon>Mytilinae</taxon>
        <taxon>Mytilus</taxon>
    </lineage>
</organism>
<feature type="region of interest" description="Disordered" evidence="1">
    <location>
        <begin position="139"/>
        <end position="169"/>
    </location>
</feature>
<name>A0A6J8BW03_MYTCO</name>
<protein>
    <submittedName>
        <fullName evidence="2">Uncharacterized protein</fullName>
    </submittedName>
</protein>
<evidence type="ECO:0000256" key="1">
    <source>
        <dbReference type="SAM" id="MobiDB-lite"/>
    </source>
</evidence>
<feature type="compositionally biased region" description="Basic and acidic residues" evidence="1">
    <location>
        <begin position="149"/>
        <end position="163"/>
    </location>
</feature>
<accession>A0A6J8BW03</accession>
<keyword evidence="3" id="KW-1185">Reference proteome</keyword>
<sequence>MVSQSHVALRNKSPISGSIQADNILERSRNKRLKMKTNALLLVTFVSFLCIIDECESYRWPRIRSYPRFPTNSRGRKRATLDNDIRDEDIENEDLEDRHIDERYVDMNEDDDVMHDIDERFVNDIDKRNVNDIDERYVKDIDEPNANDIDERNVNDIDERYVDDPQEDD</sequence>
<reference evidence="2 3" key="1">
    <citation type="submission" date="2020-06" db="EMBL/GenBank/DDBJ databases">
        <authorList>
            <person name="Li R."/>
            <person name="Bekaert M."/>
        </authorList>
    </citation>
    <scope>NUCLEOTIDE SEQUENCE [LARGE SCALE GENOMIC DNA]</scope>
    <source>
        <strain evidence="3">wild</strain>
    </source>
</reference>
<dbReference type="EMBL" id="CACVKT020004142">
    <property type="protein sequence ID" value="CAC5388225.1"/>
    <property type="molecule type" value="Genomic_DNA"/>
</dbReference>
<dbReference type="AlphaFoldDB" id="A0A6J8BW03"/>
<dbReference type="OrthoDB" id="6210161at2759"/>
<dbReference type="Proteomes" id="UP000507470">
    <property type="component" value="Unassembled WGS sequence"/>
</dbReference>
<evidence type="ECO:0000313" key="2">
    <source>
        <dbReference type="EMBL" id="CAC5388225.1"/>
    </source>
</evidence>
<gene>
    <name evidence="2" type="ORF">MCOR_23504</name>
</gene>
<proteinExistence type="predicted"/>